<evidence type="ECO:0000256" key="8">
    <source>
        <dbReference type="SAM" id="Phobius"/>
    </source>
</evidence>
<sequence length="195" mass="23332">IVKDPNFRDGFRNERFFFGLLGPLVTGDDNFITRWVARLGYKIRITNAASIETTLGQFPKYVKQCLRWRRTTIQTASILSEYTLWLHWPWTTWTTYIPSLFNLALFWDLGLLYALTQTRVFLEARNPGVMVVVLGTWIYFAKLVKLFPYFRRYPMDFFLFFFPIPAYHCFAYFHSLLTLWAYCTFWDCSWSGRNL</sequence>
<feature type="non-terminal residue" evidence="9">
    <location>
        <position position="195"/>
    </location>
</feature>
<evidence type="ECO:0000256" key="6">
    <source>
        <dbReference type="ARBA" id="ARBA00023136"/>
    </source>
</evidence>
<feature type="transmembrane region" description="Helical" evidence="8">
    <location>
        <begin position="127"/>
        <end position="144"/>
    </location>
</feature>
<feature type="non-terminal residue" evidence="9">
    <location>
        <position position="1"/>
    </location>
</feature>
<evidence type="ECO:0000256" key="5">
    <source>
        <dbReference type="ARBA" id="ARBA00022989"/>
    </source>
</evidence>
<keyword evidence="7" id="KW-0325">Glycoprotein</keyword>
<evidence type="ECO:0000256" key="3">
    <source>
        <dbReference type="ARBA" id="ARBA00022679"/>
    </source>
</evidence>
<organism evidence="9 10">
    <name type="scientific">Apiosordaria backusii</name>
    <dbReference type="NCBI Taxonomy" id="314023"/>
    <lineage>
        <taxon>Eukaryota</taxon>
        <taxon>Fungi</taxon>
        <taxon>Dikarya</taxon>
        <taxon>Ascomycota</taxon>
        <taxon>Pezizomycotina</taxon>
        <taxon>Sordariomycetes</taxon>
        <taxon>Sordariomycetidae</taxon>
        <taxon>Sordariales</taxon>
        <taxon>Lasiosphaeriaceae</taxon>
        <taxon>Apiosordaria</taxon>
    </lineage>
</organism>
<keyword evidence="3" id="KW-0808">Transferase</keyword>
<evidence type="ECO:0000313" key="9">
    <source>
        <dbReference type="EMBL" id="KAK0707245.1"/>
    </source>
</evidence>
<comment type="caution">
    <text evidence="9">The sequence shown here is derived from an EMBL/GenBank/DDBJ whole genome shotgun (WGS) entry which is preliminary data.</text>
</comment>
<accession>A0AA40A0Y7</accession>
<feature type="transmembrane region" description="Helical" evidence="8">
    <location>
        <begin position="164"/>
        <end position="185"/>
    </location>
</feature>
<protein>
    <submittedName>
        <fullName evidence="9">Uncharacterized protein</fullName>
    </submittedName>
</protein>
<name>A0AA40A0Y7_9PEZI</name>
<keyword evidence="5 8" id="KW-1133">Transmembrane helix</keyword>
<keyword evidence="6 8" id="KW-0472">Membrane</keyword>
<dbReference type="GO" id="GO:0016020">
    <property type="term" value="C:membrane"/>
    <property type="evidence" value="ECO:0007669"/>
    <property type="project" value="UniProtKB-SubCell"/>
</dbReference>
<evidence type="ECO:0000256" key="4">
    <source>
        <dbReference type="ARBA" id="ARBA00022692"/>
    </source>
</evidence>
<evidence type="ECO:0000256" key="2">
    <source>
        <dbReference type="ARBA" id="ARBA00022676"/>
    </source>
</evidence>
<dbReference type="GO" id="GO:0016757">
    <property type="term" value="F:glycosyltransferase activity"/>
    <property type="evidence" value="ECO:0007669"/>
    <property type="project" value="UniProtKB-KW"/>
</dbReference>
<dbReference type="Proteomes" id="UP001172159">
    <property type="component" value="Unassembled WGS sequence"/>
</dbReference>
<evidence type="ECO:0000256" key="7">
    <source>
        <dbReference type="ARBA" id="ARBA00023180"/>
    </source>
</evidence>
<keyword evidence="10" id="KW-1185">Reference proteome</keyword>
<dbReference type="AlphaFoldDB" id="A0AA40A0Y7"/>
<feature type="transmembrane region" description="Helical" evidence="8">
    <location>
        <begin position="93"/>
        <end position="115"/>
    </location>
</feature>
<proteinExistence type="predicted"/>
<keyword evidence="2" id="KW-0328">Glycosyltransferase</keyword>
<dbReference type="PANTHER" id="PTHR47844">
    <property type="entry name" value="SYNTHASE CPS1, PUTATIVE (AFU_ORTHOLOGUE AFUA_7G02500)-RELATED"/>
    <property type="match status" value="1"/>
</dbReference>
<evidence type="ECO:0000256" key="1">
    <source>
        <dbReference type="ARBA" id="ARBA00004370"/>
    </source>
</evidence>
<gene>
    <name evidence="9" type="ORF">B0T21DRAFT_271312</name>
</gene>
<dbReference type="PANTHER" id="PTHR47844:SF1">
    <property type="entry name" value="EXOSTOSIN-LIKE 2"/>
    <property type="match status" value="1"/>
</dbReference>
<dbReference type="EMBL" id="JAUKTV010000019">
    <property type="protein sequence ID" value="KAK0707245.1"/>
    <property type="molecule type" value="Genomic_DNA"/>
</dbReference>
<dbReference type="InterPro" id="IPR052427">
    <property type="entry name" value="Glycosyltrans_GT2/GT47"/>
</dbReference>
<comment type="subcellular location">
    <subcellularLocation>
        <location evidence="1">Membrane</location>
    </subcellularLocation>
</comment>
<reference evidence="9" key="1">
    <citation type="submission" date="2023-06" db="EMBL/GenBank/DDBJ databases">
        <title>Genome-scale phylogeny and comparative genomics of the fungal order Sordariales.</title>
        <authorList>
            <consortium name="Lawrence Berkeley National Laboratory"/>
            <person name="Hensen N."/>
            <person name="Bonometti L."/>
            <person name="Westerberg I."/>
            <person name="Brannstrom I.O."/>
            <person name="Guillou S."/>
            <person name="Cros-Aarteil S."/>
            <person name="Calhoun S."/>
            <person name="Haridas S."/>
            <person name="Kuo A."/>
            <person name="Mondo S."/>
            <person name="Pangilinan J."/>
            <person name="Riley R."/>
            <person name="Labutti K."/>
            <person name="Andreopoulos B."/>
            <person name="Lipzen A."/>
            <person name="Chen C."/>
            <person name="Yanf M."/>
            <person name="Daum C."/>
            <person name="Ng V."/>
            <person name="Clum A."/>
            <person name="Steindorff A."/>
            <person name="Ohm R."/>
            <person name="Martin F."/>
            <person name="Silar P."/>
            <person name="Natvig D."/>
            <person name="Lalanne C."/>
            <person name="Gautier V."/>
            <person name="Ament-Velasquez S.L."/>
            <person name="Kruys A."/>
            <person name="Hutchinson M.I."/>
            <person name="Powell A.J."/>
            <person name="Barry K."/>
            <person name="Miller A.N."/>
            <person name="Grigoriev I.V."/>
            <person name="Debuchy R."/>
            <person name="Gladieux P."/>
            <person name="Thoren M.H."/>
            <person name="Johannesson H."/>
        </authorList>
    </citation>
    <scope>NUCLEOTIDE SEQUENCE</scope>
    <source>
        <strain evidence="9">CBS 540.89</strain>
    </source>
</reference>
<evidence type="ECO:0000313" key="10">
    <source>
        <dbReference type="Proteomes" id="UP001172159"/>
    </source>
</evidence>
<keyword evidence="4 8" id="KW-0812">Transmembrane</keyword>